<dbReference type="CDD" id="cd07475">
    <property type="entry name" value="Peptidases_S8_C5a_Peptidase"/>
    <property type="match status" value="1"/>
</dbReference>
<dbReference type="InterPro" id="IPR023828">
    <property type="entry name" value="Peptidase_S8_Ser-AS"/>
</dbReference>
<dbReference type="PROSITE" id="PS00136">
    <property type="entry name" value="SUBTILASE_ASP"/>
    <property type="match status" value="1"/>
</dbReference>
<keyword evidence="7 11" id="KW-0378">Hydrolase</keyword>
<dbReference type="InterPro" id="IPR050131">
    <property type="entry name" value="Peptidase_S8_subtilisin-like"/>
</dbReference>
<dbReference type="Pfam" id="PF00082">
    <property type="entry name" value="Peptidase_S8"/>
    <property type="match status" value="1"/>
</dbReference>
<dbReference type="PRINTS" id="PR00723">
    <property type="entry name" value="SUBTILISIN"/>
</dbReference>
<evidence type="ECO:0000259" key="14">
    <source>
        <dbReference type="Pfam" id="PF00082"/>
    </source>
</evidence>
<dbReference type="PROSITE" id="PS00018">
    <property type="entry name" value="EF_HAND_1"/>
    <property type="match status" value="1"/>
</dbReference>
<dbReference type="PANTHER" id="PTHR43806:SF11">
    <property type="entry name" value="CEREVISIN-RELATED"/>
    <property type="match status" value="1"/>
</dbReference>
<feature type="active site" description="Charge relay system" evidence="10 11">
    <location>
        <position position="202"/>
    </location>
</feature>
<evidence type="ECO:0000256" key="5">
    <source>
        <dbReference type="ARBA" id="ARBA00022670"/>
    </source>
</evidence>
<dbReference type="InterPro" id="IPR046450">
    <property type="entry name" value="PA_dom_sf"/>
</dbReference>
<dbReference type="PROSITE" id="PS51892">
    <property type="entry name" value="SUBTILASE"/>
    <property type="match status" value="1"/>
</dbReference>
<dbReference type="GO" id="GO:0016020">
    <property type="term" value="C:membrane"/>
    <property type="evidence" value="ECO:0007669"/>
    <property type="project" value="InterPro"/>
</dbReference>
<evidence type="ECO:0000313" key="16">
    <source>
        <dbReference type="EMBL" id="GGI12665.1"/>
    </source>
</evidence>
<evidence type="ECO:0000256" key="13">
    <source>
        <dbReference type="SAM" id="SignalP"/>
    </source>
</evidence>
<evidence type="ECO:0000256" key="11">
    <source>
        <dbReference type="PROSITE-ProRule" id="PRU01240"/>
    </source>
</evidence>
<feature type="chain" id="PRO_5035306104" description="Lactocepin" evidence="13">
    <location>
        <begin position="30"/>
        <end position="1180"/>
    </location>
</feature>
<feature type="active site" description="Charge relay system" evidence="10 11">
    <location>
        <position position="601"/>
    </location>
</feature>
<dbReference type="InterPro" id="IPR000209">
    <property type="entry name" value="Peptidase_S8/S53_dom"/>
</dbReference>
<keyword evidence="8 11" id="KW-0720">Serine protease</keyword>
<organism evidence="16 17">
    <name type="scientific">Gottfriedia solisilvae</name>
    <dbReference type="NCBI Taxonomy" id="1516104"/>
    <lineage>
        <taxon>Bacteria</taxon>
        <taxon>Bacillati</taxon>
        <taxon>Bacillota</taxon>
        <taxon>Bacilli</taxon>
        <taxon>Bacillales</taxon>
        <taxon>Bacillaceae</taxon>
        <taxon>Gottfriedia</taxon>
    </lineage>
</organism>
<evidence type="ECO:0000256" key="8">
    <source>
        <dbReference type="ARBA" id="ARBA00022825"/>
    </source>
</evidence>
<dbReference type="PANTHER" id="PTHR43806">
    <property type="entry name" value="PEPTIDASE S8"/>
    <property type="match status" value="1"/>
</dbReference>
<dbReference type="Gene3D" id="2.60.40.1710">
    <property type="entry name" value="Subtilisin-like superfamily"/>
    <property type="match status" value="1"/>
</dbReference>
<proteinExistence type="inferred from homology"/>
<dbReference type="SUPFAM" id="SSF52743">
    <property type="entry name" value="Subtilisin-like"/>
    <property type="match status" value="1"/>
</dbReference>
<feature type="active site" description="Charge relay system" evidence="10 11">
    <location>
        <position position="270"/>
    </location>
</feature>
<dbReference type="EMBL" id="BMHB01000001">
    <property type="protein sequence ID" value="GGI12665.1"/>
    <property type="molecule type" value="Genomic_DNA"/>
</dbReference>
<evidence type="ECO:0000256" key="9">
    <source>
        <dbReference type="ARBA" id="ARBA00022837"/>
    </source>
</evidence>
<evidence type="ECO:0000259" key="15">
    <source>
        <dbReference type="Pfam" id="PF06280"/>
    </source>
</evidence>
<accession>A0A8J3EV30</accession>
<dbReference type="Gene3D" id="3.50.30.30">
    <property type="match status" value="1"/>
</dbReference>
<sequence>MMRKKNGIHFKVITTATLAAILLTSTGFAEETESNTDTAPSIEDIVKKGQKIFLDEEKHLNEDQVDELDYKDLSENGIVKAYNPNEQVRLIVEVEQPESIDISPKEKKKQQKQKQDNVIAKISMQRSVSKVKNRFFEGFNGFSVETEFRNVKEIQNTPGVDNVHIARTFEPSMGASKELVQAQNVWHQYGYEGEGLLVGVIDSGIDYTHKDMTLTAKGKKNEKWTETNIQNKFTETAVNEKWYSDKVPTGYDWADDDSDVIPHGEYGSPHGTHVAGTVGANGDETNDGAQGIAPGVQLLAEKVFSDNGGGAYEDDIIAGIEHAVSLGADVINMSLGTDAGFVGDNDPMQKAIHVATENGTLVVVAGGNSAYSTKNELLQSSLQPYAENPDIGTVGEPGISPYAISVASYENSKIHMNTLEEENGNQLPYQDQTQFNFKFSKVLSPFESYEMIYVGEGRTEDFNNKDVTDKIVIAKPDQIYGSYSHIQYEASRKGAKAVILVPSNTDVDYPFVYFSPYYATAATTGKAIGNTLISKLTSGYIVKMKLSKGIYIDNPNKDTMSYFSSYGTPHTLDFKPELSAPGGNIYSTVPGNEYEIMSGTSMATPHVAGGSALLLQSLYEKGLAHSKKTALKAKIALMNTSKIIQDPRTNSEVPYSPRIQGSGLMQIQNAIKTPVLVTREQTPLEQAGSVALKEINSNNVQFKLNLEALLNNKDKDKDKDKEEFEYRVYVDVLKDGKETKEFDLDNDGTLDSKDYLTLKNERIQGAIASVNGEKVSNSRGNIIKIKSGQNKNLDIQIELPTNLKKGIFVEGYVRLVPTGQNADLAVSISIPYMGYYGKWEQPQNIDPVAWDKNAFLGYTVLWNDELGSEGTFPLGYDPQTGTFNKSRMVISPNAYLKKVFSTFTTLRNLQKTEMYVENENGERIQYLGDFSEYTGKPWKFRKNIMSYQNYMNGGYWWDVKDQNGQVVNDGNYNYVIKTTLDYKDAKPQIVKLPIQVDSVAPVVSDIKVQPKDGKFEISFKAVDNKHGSGFKGAIIWFNGQYMPLKIGHTSVLVEEEPKSVVVLGYDYAYNHGYSVWGDPSYINEEMLVSYFSVWPNENISASTPAGINAFASNNVNWTINIKDINGIVIDSMKVENETEIHLNWTPESDVPNGTYFVSADVVNKQGFKVTTTPQTVTVVQ</sequence>
<evidence type="ECO:0000313" key="17">
    <source>
        <dbReference type="Proteomes" id="UP000626244"/>
    </source>
</evidence>
<feature type="domain" description="Peptidase S8/S53" evidence="14">
    <location>
        <begin position="193"/>
        <end position="663"/>
    </location>
</feature>
<dbReference type="RefSeq" id="WP_280527173.1">
    <property type="nucleotide sequence ID" value="NZ_BMHB01000001.1"/>
</dbReference>
<comment type="subcellular location">
    <subcellularLocation>
        <location evidence="2">Secreted</location>
    </subcellularLocation>
</comment>
<keyword evidence="17" id="KW-1185">Reference proteome</keyword>
<evidence type="ECO:0000256" key="7">
    <source>
        <dbReference type="ARBA" id="ARBA00022801"/>
    </source>
</evidence>
<dbReference type="InterPro" id="IPR010435">
    <property type="entry name" value="C5a/SBT2-like_Fn3"/>
</dbReference>
<dbReference type="GO" id="GO:0006508">
    <property type="term" value="P:proteolysis"/>
    <property type="evidence" value="ECO:0007669"/>
    <property type="project" value="UniProtKB-KW"/>
</dbReference>
<evidence type="ECO:0008006" key="18">
    <source>
        <dbReference type="Google" id="ProtNLM"/>
    </source>
</evidence>
<dbReference type="GO" id="GO:0005576">
    <property type="term" value="C:extracellular region"/>
    <property type="evidence" value="ECO:0007669"/>
    <property type="project" value="UniProtKB-SubCell"/>
</dbReference>
<keyword evidence="6 13" id="KW-0732">Signal</keyword>
<name>A0A8J3EV30_9BACI</name>
<dbReference type="InterPro" id="IPR023827">
    <property type="entry name" value="Peptidase_S8_Asp-AS"/>
</dbReference>
<evidence type="ECO:0000256" key="3">
    <source>
        <dbReference type="ARBA" id="ARBA00011073"/>
    </source>
</evidence>
<dbReference type="GO" id="GO:0004252">
    <property type="term" value="F:serine-type endopeptidase activity"/>
    <property type="evidence" value="ECO:0007669"/>
    <property type="project" value="UniProtKB-UniRule"/>
</dbReference>
<comment type="caution">
    <text evidence="16">The sequence shown here is derived from an EMBL/GenBank/DDBJ whole genome shotgun (WGS) entry which is preliminary data.</text>
</comment>
<dbReference type="InterPro" id="IPR022398">
    <property type="entry name" value="Peptidase_S8_His-AS"/>
</dbReference>
<evidence type="ECO:0000256" key="2">
    <source>
        <dbReference type="ARBA" id="ARBA00004613"/>
    </source>
</evidence>
<dbReference type="InterPro" id="IPR018247">
    <property type="entry name" value="EF_Hand_1_Ca_BS"/>
</dbReference>
<comment type="cofactor">
    <cofactor evidence="1">
        <name>Ca(2+)</name>
        <dbReference type="ChEBI" id="CHEBI:29108"/>
    </cofactor>
</comment>
<evidence type="ECO:0000256" key="4">
    <source>
        <dbReference type="ARBA" id="ARBA00022525"/>
    </source>
</evidence>
<keyword evidence="4" id="KW-0964">Secreted</keyword>
<dbReference type="PROSITE" id="PS00138">
    <property type="entry name" value="SUBTILASE_SER"/>
    <property type="match status" value="1"/>
</dbReference>
<dbReference type="Pfam" id="PF06280">
    <property type="entry name" value="fn3_5"/>
    <property type="match status" value="1"/>
</dbReference>
<dbReference type="AlphaFoldDB" id="A0A8J3EV30"/>
<feature type="signal peptide" evidence="13">
    <location>
        <begin position="1"/>
        <end position="29"/>
    </location>
</feature>
<keyword evidence="9" id="KW-0106">Calcium</keyword>
<reference evidence="17" key="1">
    <citation type="journal article" date="2019" name="Int. J. Syst. Evol. Microbiol.">
        <title>The Global Catalogue of Microorganisms (GCM) 10K type strain sequencing project: providing services to taxonomists for standard genome sequencing and annotation.</title>
        <authorList>
            <consortium name="The Broad Institute Genomics Platform"/>
            <consortium name="The Broad Institute Genome Sequencing Center for Infectious Disease"/>
            <person name="Wu L."/>
            <person name="Ma J."/>
        </authorList>
    </citation>
    <scope>NUCLEOTIDE SEQUENCE [LARGE SCALE GENOMIC DNA]</scope>
    <source>
        <strain evidence="17">CGMCC 1.14993</strain>
    </source>
</reference>
<comment type="similarity">
    <text evidence="3 11 12">Belongs to the peptidase S8 family.</text>
</comment>
<gene>
    <name evidence="16" type="ORF">GCM10007380_14050</name>
</gene>
<dbReference type="PROSITE" id="PS00137">
    <property type="entry name" value="SUBTILASE_HIS"/>
    <property type="match status" value="1"/>
</dbReference>
<evidence type="ECO:0000256" key="12">
    <source>
        <dbReference type="RuleBase" id="RU003355"/>
    </source>
</evidence>
<dbReference type="InterPro" id="IPR034216">
    <property type="entry name" value="C5a_Peptidase"/>
</dbReference>
<dbReference type="SUPFAM" id="SSF52025">
    <property type="entry name" value="PA domain"/>
    <property type="match status" value="1"/>
</dbReference>
<dbReference type="InterPro" id="IPR015500">
    <property type="entry name" value="Peptidase_S8_subtilisin-rel"/>
</dbReference>
<feature type="domain" description="C5a peptidase/Subtilisin-like protease SBT2-like Fn3-like" evidence="15">
    <location>
        <begin position="735"/>
        <end position="833"/>
    </location>
</feature>
<protein>
    <recommendedName>
        <fullName evidence="18">Lactocepin</fullName>
    </recommendedName>
</protein>
<dbReference type="Proteomes" id="UP000626244">
    <property type="component" value="Unassembled WGS sequence"/>
</dbReference>
<evidence type="ECO:0000256" key="1">
    <source>
        <dbReference type="ARBA" id="ARBA00001913"/>
    </source>
</evidence>
<dbReference type="Gene3D" id="3.40.50.200">
    <property type="entry name" value="Peptidase S8/S53 domain"/>
    <property type="match status" value="1"/>
</dbReference>
<evidence type="ECO:0000256" key="10">
    <source>
        <dbReference type="PIRSR" id="PIRSR615500-1"/>
    </source>
</evidence>
<dbReference type="InterPro" id="IPR036852">
    <property type="entry name" value="Peptidase_S8/S53_dom_sf"/>
</dbReference>
<keyword evidence="5 11" id="KW-0645">Protease</keyword>
<evidence type="ECO:0000256" key="6">
    <source>
        <dbReference type="ARBA" id="ARBA00022729"/>
    </source>
</evidence>